<dbReference type="Gene3D" id="3.15.10.40">
    <property type="entry name" value="Uncharacterised protein PF07273, DUF1439"/>
    <property type="match status" value="1"/>
</dbReference>
<keyword evidence="2" id="KW-0449">Lipoprotein</keyword>
<name>H3ZEJ4_9ALTE</name>
<evidence type="ECO:0000313" key="3">
    <source>
        <dbReference type="Proteomes" id="UP000012046"/>
    </source>
</evidence>
<comment type="caution">
    <text evidence="2">The sequence shown here is derived from an EMBL/GenBank/DDBJ whole genome shotgun (WGS) entry which is preliminary data.</text>
</comment>
<dbReference type="AlphaFoldDB" id="H3ZEJ4"/>
<dbReference type="EMBL" id="AHTH01000023">
    <property type="protein sequence ID" value="EHR40957.1"/>
    <property type="molecule type" value="Genomic_DNA"/>
</dbReference>
<keyword evidence="1" id="KW-0812">Transmembrane</keyword>
<dbReference type="Proteomes" id="UP000012046">
    <property type="component" value="Unassembled WGS sequence"/>
</dbReference>
<keyword evidence="3" id="KW-1185">Reference proteome</keyword>
<dbReference type="Pfam" id="PF07273">
    <property type="entry name" value="DUF1439"/>
    <property type="match status" value="1"/>
</dbReference>
<sequence length="204" mass="22262">MQTLAAASPVGEQKPETQMRNILLLILSLVLVACSQLNQVAVYSVSEAQLEQVLRQQIPQLTRQANVAGIPLKMAVERMAVQIGPDNSDVVRIDTAANASLNLFGLTYPASLQLQVEGVPYYDAEQKAVFVRSVKLLNSTVDAAGYRGNLTPVSNELLQLVNQMLATQPVYRLDTADPAIRMLTALPFDMAVQRGKIAFIPKSR</sequence>
<evidence type="ECO:0000313" key="2">
    <source>
        <dbReference type="EMBL" id="EHR40957.1"/>
    </source>
</evidence>
<dbReference type="eggNOG" id="ENOG502ZACR">
    <property type="taxonomic scope" value="Bacteria"/>
</dbReference>
<proteinExistence type="predicted"/>
<protein>
    <submittedName>
        <fullName evidence="2">Lipoprotein</fullName>
    </submittedName>
</protein>
<keyword evidence="1" id="KW-1133">Transmembrane helix</keyword>
<dbReference type="STRING" id="1129374.AJE_08892"/>
<keyword evidence="1" id="KW-0472">Membrane</keyword>
<reference evidence="2 3" key="1">
    <citation type="journal article" date="2012" name="J. Bacteriol.">
        <title>Genome Sequence of Extracellular-Protease-Producing Alishewanella jeotgali Isolated from Traditional Korean Fermented Seafood.</title>
        <authorList>
            <person name="Jung J."/>
            <person name="Chun J."/>
            <person name="Park W."/>
        </authorList>
    </citation>
    <scope>NUCLEOTIDE SEQUENCE [LARGE SCALE GENOMIC DNA]</scope>
    <source>
        <strain evidence="2 3">KCTC 22429</strain>
    </source>
</reference>
<organism evidence="2 3">
    <name type="scientific">Alishewanella jeotgali KCTC 22429</name>
    <dbReference type="NCBI Taxonomy" id="1129374"/>
    <lineage>
        <taxon>Bacteria</taxon>
        <taxon>Pseudomonadati</taxon>
        <taxon>Pseudomonadota</taxon>
        <taxon>Gammaproteobacteria</taxon>
        <taxon>Alteromonadales</taxon>
        <taxon>Alteromonadaceae</taxon>
        <taxon>Alishewanella</taxon>
    </lineage>
</organism>
<gene>
    <name evidence="2" type="ORF">AJE_08892</name>
</gene>
<dbReference type="InterPro" id="IPR010835">
    <property type="entry name" value="DUF1439"/>
</dbReference>
<accession>H3ZEJ4</accession>
<dbReference type="PATRIC" id="fig|1129374.4.peg.1777"/>
<feature type="transmembrane region" description="Helical" evidence="1">
    <location>
        <begin position="22"/>
        <end position="45"/>
    </location>
</feature>
<evidence type="ECO:0000256" key="1">
    <source>
        <dbReference type="SAM" id="Phobius"/>
    </source>
</evidence>